<dbReference type="EMBL" id="KZ305074">
    <property type="protein sequence ID" value="PIA30120.1"/>
    <property type="molecule type" value="Genomic_DNA"/>
</dbReference>
<protein>
    <submittedName>
        <fullName evidence="1">Uncharacterized protein</fullName>
    </submittedName>
</protein>
<dbReference type="Proteomes" id="UP000230069">
    <property type="component" value="Unassembled WGS sequence"/>
</dbReference>
<dbReference type="AlphaFoldDB" id="A0A2G5CFT4"/>
<accession>A0A2G5CFT4</accession>
<dbReference type="Pfam" id="PF14223">
    <property type="entry name" value="Retrotran_gag_2"/>
    <property type="match status" value="1"/>
</dbReference>
<dbReference type="OrthoDB" id="1845088at2759"/>
<proteinExistence type="predicted"/>
<evidence type="ECO:0000313" key="1">
    <source>
        <dbReference type="EMBL" id="PIA30120.1"/>
    </source>
</evidence>
<dbReference type="PANTHER" id="PTHR47481">
    <property type="match status" value="1"/>
</dbReference>
<dbReference type="InParanoid" id="A0A2G5CFT4"/>
<sequence>MTPSSSPSLSSTSSSSSYFPSCIPGIPNLSQVAIKLDRTNYLLWKSQLLPILYGTDMLSMVDGTISTPQEVVAVNATTVINPKFIEWKKKDQILLSWIHATLTPPVFAQVVGYKTARETWEALDRAYMSQTNARYYQIKHELSNMKKAKASPCVAVLLEQQGGDVDA</sequence>
<dbReference type="STRING" id="218851.A0A2G5CFT4"/>
<dbReference type="PANTHER" id="PTHR47481:SF22">
    <property type="entry name" value="RETROTRANSPOSON GAG DOMAIN-CONTAINING PROTEIN"/>
    <property type="match status" value="1"/>
</dbReference>
<evidence type="ECO:0000313" key="2">
    <source>
        <dbReference type="Proteomes" id="UP000230069"/>
    </source>
</evidence>
<name>A0A2G5CFT4_AQUCA</name>
<organism evidence="1 2">
    <name type="scientific">Aquilegia coerulea</name>
    <name type="common">Rocky mountain columbine</name>
    <dbReference type="NCBI Taxonomy" id="218851"/>
    <lineage>
        <taxon>Eukaryota</taxon>
        <taxon>Viridiplantae</taxon>
        <taxon>Streptophyta</taxon>
        <taxon>Embryophyta</taxon>
        <taxon>Tracheophyta</taxon>
        <taxon>Spermatophyta</taxon>
        <taxon>Magnoliopsida</taxon>
        <taxon>Ranunculales</taxon>
        <taxon>Ranunculaceae</taxon>
        <taxon>Thalictroideae</taxon>
        <taxon>Aquilegia</taxon>
    </lineage>
</organism>
<reference evidence="1 2" key="1">
    <citation type="submission" date="2017-09" db="EMBL/GenBank/DDBJ databases">
        <title>WGS assembly of Aquilegia coerulea Goldsmith.</title>
        <authorList>
            <person name="Hodges S."/>
            <person name="Kramer E."/>
            <person name="Nordborg M."/>
            <person name="Tomkins J."/>
            <person name="Borevitz J."/>
            <person name="Derieg N."/>
            <person name="Yan J."/>
            <person name="Mihaltcheva S."/>
            <person name="Hayes R.D."/>
            <person name="Rokhsar D."/>
        </authorList>
    </citation>
    <scope>NUCLEOTIDE SEQUENCE [LARGE SCALE GENOMIC DNA]</scope>
    <source>
        <strain evidence="2">cv. Goldsmith</strain>
    </source>
</reference>
<keyword evidence="2" id="KW-1185">Reference proteome</keyword>
<gene>
    <name evidence="1" type="ORF">AQUCO_05700086v1</name>
</gene>